<organism evidence="1 2">
    <name type="scientific">Lacibacter luteus</name>
    <dbReference type="NCBI Taxonomy" id="2508719"/>
    <lineage>
        <taxon>Bacteria</taxon>
        <taxon>Pseudomonadati</taxon>
        <taxon>Bacteroidota</taxon>
        <taxon>Chitinophagia</taxon>
        <taxon>Chitinophagales</taxon>
        <taxon>Chitinophagaceae</taxon>
        <taxon>Lacibacter</taxon>
    </lineage>
</organism>
<protein>
    <submittedName>
        <fullName evidence="1">Uncharacterized protein</fullName>
    </submittedName>
</protein>
<reference evidence="1 2" key="1">
    <citation type="submission" date="2019-01" db="EMBL/GenBank/DDBJ databases">
        <title>Lacibacter sp. strain TTM-7.</title>
        <authorList>
            <person name="Chen W.-M."/>
        </authorList>
    </citation>
    <scope>NUCLEOTIDE SEQUENCE [LARGE SCALE GENOMIC DNA]</scope>
    <source>
        <strain evidence="1 2">TTM-7</strain>
    </source>
</reference>
<gene>
    <name evidence="1" type="ORF">ESA94_03570</name>
</gene>
<dbReference type="RefSeq" id="WP_164972630.1">
    <property type="nucleotide sequence ID" value="NZ_SDHW01000001.1"/>
</dbReference>
<dbReference type="EMBL" id="SDHW01000001">
    <property type="protein sequence ID" value="RXK62104.1"/>
    <property type="molecule type" value="Genomic_DNA"/>
</dbReference>
<keyword evidence="2" id="KW-1185">Reference proteome</keyword>
<dbReference type="AlphaFoldDB" id="A0A4Q1CMS8"/>
<accession>A0A4Q1CMS8</accession>
<evidence type="ECO:0000313" key="2">
    <source>
        <dbReference type="Proteomes" id="UP000290204"/>
    </source>
</evidence>
<sequence>MRLIFLFLVFVTGSYGVAQIRQLPVKDSLRTTKKLMVNERNTARSSASIVLANEIQLRLQSIVNRYKGQPSTDTVWINLKRDAVFYLDSLYRTGKFAGNKPEECFFVKTGVEVTSQQEIAVNIKVLVAGYALLKPAEFSLLRFYVK</sequence>
<comment type="caution">
    <text evidence="1">The sequence shown here is derived from an EMBL/GenBank/DDBJ whole genome shotgun (WGS) entry which is preliminary data.</text>
</comment>
<proteinExistence type="predicted"/>
<evidence type="ECO:0000313" key="1">
    <source>
        <dbReference type="EMBL" id="RXK62104.1"/>
    </source>
</evidence>
<dbReference type="Proteomes" id="UP000290204">
    <property type="component" value="Unassembled WGS sequence"/>
</dbReference>
<name>A0A4Q1CMS8_9BACT</name>